<proteinExistence type="predicted"/>
<name>A0ACC1YN52_MELAZ</name>
<accession>A0ACC1YN52</accession>
<gene>
    <name evidence="1" type="ORF">OWV82_004123</name>
</gene>
<evidence type="ECO:0000313" key="2">
    <source>
        <dbReference type="Proteomes" id="UP001164539"/>
    </source>
</evidence>
<keyword evidence="2" id="KW-1185">Reference proteome</keyword>
<protein>
    <submittedName>
        <fullName evidence="1">F-box protein SKIP23-like</fullName>
    </submittedName>
</protein>
<evidence type="ECO:0000313" key="1">
    <source>
        <dbReference type="EMBL" id="KAJ4725226.1"/>
    </source>
</evidence>
<organism evidence="1 2">
    <name type="scientific">Melia azedarach</name>
    <name type="common">Chinaberry tree</name>
    <dbReference type="NCBI Taxonomy" id="155640"/>
    <lineage>
        <taxon>Eukaryota</taxon>
        <taxon>Viridiplantae</taxon>
        <taxon>Streptophyta</taxon>
        <taxon>Embryophyta</taxon>
        <taxon>Tracheophyta</taxon>
        <taxon>Spermatophyta</taxon>
        <taxon>Magnoliopsida</taxon>
        <taxon>eudicotyledons</taxon>
        <taxon>Gunneridae</taxon>
        <taxon>Pentapetalae</taxon>
        <taxon>rosids</taxon>
        <taxon>malvids</taxon>
        <taxon>Sapindales</taxon>
        <taxon>Meliaceae</taxon>
        <taxon>Melia</taxon>
    </lineage>
</organism>
<sequence length="261" mass="30186">MCFPSDDPVDSVLISYLLFQSKVYRLKESTDSPNTHGRSWLITASEANMDGRHSIMILQVMMASSTVDRQGKVTVTEDFDYESLVIPPVPPFLGEWYLLKSCRDLFLVGRDFRFCQDQVYYDVSTERFNKRPDFAGNVFVAFKVYVLKDIEPNPAQQEWEELYDLSDYVFFVSLNFSFPIFASDFGFEGNRIIYVDEVKDPLLANFRAENGHTYRRNYAVGGILGDTEVGVYNFRRCTVAPLTPCPQLYQLFWPPTAWLRP</sequence>
<dbReference type="Proteomes" id="UP001164539">
    <property type="component" value="Chromosome 2"/>
</dbReference>
<comment type="caution">
    <text evidence="1">The sequence shown here is derived from an EMBL/GenBank/DDBJ whole genome shotgun (WGS) entry which is preliminary data.</text>
</comment>
<reference evidence="1 2" key="1">
    <citation type="journal article" date="2023" name="Science">
        <title>Complex scaffold remodeling in plant triterpene biosynthesis.</title>
        <authorList>
            <person name="De La Pena R."/>
            <person name="Hodgson H."/>
            <person name="Liu J.C."/>
            <person name="Stephenson M.J."/>
            <person name="Martin A.C."/>
            <person name="Owen C."/>
            <person name="Harkess A."/>
            <person name="Leebens-Mack J."/>
            <person name="Jimenez L.E."/>
            <person name="Osbourn A."/>
            <person name="Sattely E.S."/>
        </authorList>
    </citation>
    <scope>NUCLEOTIDE SEQUENCE [LARGE SCALE GENOMIC DNA]</scope>
    <source>
        <strain evidence="2">cv. JPN11</strain>
        <tissue evidence="1">Leaf</tissue>
    </source>
</reference>
<dbReference type="EMBL" id="CM051395">
    <property type="protein sequence ID" value="KAJ4725226.1"/>
    <property type="molecule type" value="Genomic_DNA"/>
</dbReference>